<dbReference type="RefSeq" id="WP_377001938.1">
    <property type="nucleotide sequence ID" value="NZ_JBHSQE010000009.1"/>
</dbReference>
<sequence length="92" mass="9474">MTDSNTLQVSNLVPLLVVITAAFVCAILIPVPQLVVPSAVFLSGLCAVISCIVLHGKLRSSAGMKLALGGINFVLTTALTFLVLKAVAQAIL</sequence>
<accession>A0ABW1QFQ9</accession>
<keyword evidence="1" id="KW-0472">Membrane</keyword>
<keyword evidence="3" id="KW-1185">Reference proteome</keyword>
<reference evidence="3" key="1">
    <citation type="journal article" date="2019" name="Int. J. Syst. Evol. Microbiol.">
        <title>The Global Catalogue of Microorganisms (GCM) 10K type strain sequencing project: providing services to taxonomists for standard genome sequencing and annotation.</title>
        <authorList>
            <consortium name="The Broad Institute Genomics Platform"/>
            <consortium name="The Broad Institute Genome Sequencing Center for Infectious Disease"/>
            <person name="Wu L."/>
            <person name="Ma J."/>
        </authorList>
    </citation>
    <scope>NUCLEOTIDE SEQUENCE [LARGE SCALE GENOMIC DNA]</scope>
    <source>
        <strain evidence="3">CCUG 51943</strain>
    </source>
</reference>
<proteinExistence type="predicted"/>
<keyword evidence="1" id="KW-0812">Transmembrane</keyword>
<keyword evidence="1" id="KW-1133">Transmembrane helix</keyword>
<comment type="caution">
    <text evidence="2">The sequence shown here is derived from an EMBL/GenBank/DDBJ whole genome shotgun (WGS) entry which is preliminary data.</text>
</comment>
<gene>
    <name evidence="2" type="ORF">ACFPUZ_10960</name>
</gene>
<feature type="transmembrane region" description="Helical" evidence="1">
    <location>
        <begin position="35"/>
        <end position="54"/>
    </location>
</feature>
<evidence type="ECO:0000313" key="2">
    <source>
        <dbReference type="EMBL" id="MFC6147318.1"/>
    </source>
</evidence>
<feature type="transmembrane region" description="Helical" evidence="1">
    <location>
        <begin position="12"/>
        <end position="29"/>
    </location>
</feature>
<protein>
    <submittedName>
        <fullName evidence="2">Uncharacterized protein</fullName>
    </submittedName>
</protein>
<feature type="transmembrane region" description="Helical" evidence="1">
    <location>
        <begin position="66"/>
        <end position="88"/>
    </location>
</feature>
<dbReference type="Proteomes" id="UP001596244">
    <property type="component" value="Unassembled WGS sequence"/>
</dbReference>
<dbReference type="EMBL" id="JBHSQE010000009">
    <property type="protein sequence ID" value="MFC6147318.1"/>
    <property type="molecule type" value="Genomic_DNA"/>
</dbReference>
<evidence type="ECO:0000313" key="3">
    <source>
        <dbReference type="Proteomes" id="UP001596244"/>
    </source>
</evidence>
<name>A0ABW1QFQ9_9CORY</name>
<evidence type="ECO:0000256" key="1">
    <source>
        <dbReference type="SAM" id="Phobius"/>
    </source>
</evidence>
<organism evidence="2 3">
    <name type="scientific">Corynebacterium nasicanis</name>
    <dbReference type="NCBI Taxonomy" id="1448267"/>
    <lineage>
        <taxon>Bacteria</taxon>
        <taxon>Bacillati</taxon>
        <taxon>Actinomycetota</taxon>
        <taxon>Actinomycetes</taxon>
        <taxon>Mycobacteriales</taxon>
        <taxon>Corynebacteriaceae</taxon>
        <taxon>Corynebacterium</taxon>
    </lineage>
</organism>